<feature type="transmembrane region" description="Helical" evidence="1">
    <location>
        <begin position="91"/>
        <end position="110"/>
    </location>
</feature>
<feature type="transmembrane region" description="Helical" evidence="1">
    <location>
        <begin position="12"/>
        <end position="32"/>
    </location>
</feature>
<name>A0ABQ3IKR3_9PSEU</name>
<protein>
    <submittedName>
        <fullName evidence="2">Uncharacterized protein</fullName>
    </submittedName>
</protein>
<organism evidence="2 3">
    <name type="scientific">Amycolatopsis deserti</name>
    <dbReference type="NCBI Taxonomy" id="185696"/>
    <lineage>
        <taxon>Bacteria</taxon>
        <taxon>Bacillati</taxon>
        <taxon>Actinomycetota</taxon>
        <taxon>Actinomycetes</taxon>
        <taxon>Pseudonocardiales</taxon>
        <taxon>Pseudonocardiaceae</taxon>
        <taxon>Amycolatopsis</taxon>
    </lineage>
</organism>
<keyword evidence="1" id="KW-0472">Membrane</keyword>
<keyword evidence="1" id="KW-0812">Transmembrane</keyword>
<feature type="transmembrane region" description="Helical" evidence="1">
    <location>
        <begin position="122"/>
        <end position="145"/>
    </location>
</feature>
<evidence type="ECO:0000256" key="1">
    <source>
        <dbReference type="SAM" id="Phobius"/>
    </source>
</evidence>
<feature type="transmembrane region" description="Helical" evidence="1">
    <location>
        <begin position="63"/>
        <end position="84"/>
    </location>
</feature>
<evidence type="ECO:0000313" key="2">
    <source>
        <dbReference type="EMBL" id="GHE82853.1"/>
    </source>
</evidence>
<keyword evidence="1" id="KW-1133">Transmembrane helix</keyword>
<evidence type="ECO:0000313" key="3">
    <source>
        <dbReference type="Proteomes" id="UP000605897"/>
    </source>
</evidence>
<dbReference type="Proteomes" id="UP000605897">
    <property type="component" value="Unassembled WGS sequence"/>
</dbReference>
<reference evidence="3" key="1">
    <citation type="journal article" date="2019" name="Int. J. Syst. Evol. Microbiol.">
        <title>The Global Catalogue of Microorganisms (GCM) 10K type strain sequencing project: providing services to taxonomists for standard genome sequencing and annotation.</title>
        <authorList>
            <consortium name="The Broad Institute Genomics Platform"/>
            <consortium name="The Broad Institute Genome Sequencing Center for Infectious Disease"/>
            <person name="Wu L."/>
            <person name="Ma J."/>
        </authorList>
    </citation>
    <scope>NUCLEOTIDE SEQUENCE [LARGE SCALE GENOMIC DNA]</scope>
    <source>
        <strain evidence="3">CGMCC 4.7677</strain>
    </source>
</reference>
<keyword evidence="3" id="KW-1185">Reference proteome</keyword>
<proteinExistence type="predicted"/>
<accession>A0ABQ3IKR3</accession>
<comment type="caution">
    <text evidence="2">The sequence shown here is derived from an EMBL/GenBank/DDBJ whole genome shotgun (WGS) entry which is preliminary data.</text>
</comment>
<gene>
    <name evidence="2" type="ORF">GCM10017786_12250</name>
</gene>
<sequence length="151" mass="14823">MRPRGVQRSRIGPAVAALGLALVVAGTFLPWFRSGSVSRSSYAAAGLADRLALLDDPLAGTALRAWVAVPAVAAVCLVLLVCGLARTGATLTALLAITGGTVALIATVQAGGTTGVVSVSLAGPVTTLCGSALALAGALGTFITARAGRTR</sequence>
<dbReference type="EMBL" id="BNAU01000001">
    <property type="protein sequence ID" value="GHE82853.1"/>
    <property type="molecule type" value="Genomic_DNA"/>
</dbReference>